<accession>A0A212CPC9</accession>
<dbReference type="Proteomes" id="UP000242450">
    <property type="component" value="Chromosome 15"/>
</dbReference>
<organism evidence="1 2">
    <name type="scientific">Cervus elaphus hippelaphus</name>
    <name type="common">European red deer</name>
    <dbReference type="NCBI Taxonomy" id="46360"/>
    <lineage>
        <taxon>Eukaryota</taxon>
        <taxon>Metazoa</taxon>
        <taxon>Chordata</taxon>
        <taxon>Craniata</taxon>
        <taxon>Vertebrata</taxon>
        <taxon>Euteleostomi</taxon>
        <taxon>Mammalia</taxon>
        <taxon>Eutheria</taxon>
        <taxon>Laurasiatheria</taxon>
        <taxon>Artiodactyla</taxon>
        <taxon>Ruminantia</taxon>
        <taxon>Pecora</taxon>
        <taxon>Cervidae</taxon>
        <taxon>Cervinae</taxon>
        <taxon>Cervus</taxon>
    </lineage>
</organism>
<gene>
    <name evidence="1" type="ORF">Celaphus_00008314</name>
</gene>
<evidence type="ECO:0000313" key="1">
    <source>
        <dbReference type="EMBL" id="OWK07898.1"/>
    </source>
</evidence>
<reference evidence="1 2" key="1">
    <citation type="journal article" date="2018" name="Mol. Genet. Genomics">
        <title>The red deer Cervus elaphus genome CerEla1.0: sequencing, annotating, genes, and chromosomes.</title>
        <authorList>
            <person name="Bana N.A."/>
            <person name="Nyiri A."/>
            <person name="Nagy J."/>
            <person name="Frank K."/>
            <person name="Nagy T."/>
            <person name="Steger V."/>
            <person name="Schiller M."/>
            <person name="Lakatos P."/>
            <person name="Sugar L."/>
            <person name="Horn P."/>
            <person name="Barta E."/>
            <person name="Orosz L."/>
        </authorList>
    </citation>
    <scope>NUCLEOTIDE SEQUENCE [LARGE SCALE GENOMIC DNA]</scope>
    <source>
        <strain evidence="1">Hungarian</strain>
    </source>
</reference>
<sequence>MVKRVEVRGFLSLHQASAESLSTKHIGTHSLSCSRVNHSVRREWLTYQASIEEDHPSLWLWAMKLGLSYENGKGSKFETDT</sequence>
<protein>
    <submittedName>
        <fullName evidence="1">Uncharacterized protein</fullName>
    </submittedName>
</protein>
<evidence type="ECO:0000313" key="2">
    <source>
        <dbReference type="Proteomes" id="UP000242450"/>
    </source>
</evidence>
<proteinExistence type="predicted"/>
<dbReference type="EMBL" id="MKHE01000015">
    <property type="protein sequence ID" value="OWK07898.1"/>
    <property type="molecule type" value="Genomic_DNA"/>
</dbReference>
<dbReference type="AlphaFoldDB" id="A0A212CPC9"/>
<name>A0A212CPC9_CEREH</name>
<keyword evidence="2" id="KW-1185">Reference proteome</keyword>
<comment type="caution">
    <text evidence="1">The sequence shown here is derived from an EMBL/GenBank/DDBJ whole genome shotgun (WGS) entry which is preliminary data.</text>
</comment>